<dbReference type="AlphaFoldDB" id="A0A516PTX0"/>
<evidence type="ECO:0000313" key="3">
    <source>
        <dbReference type="Proteomes" id="UP000319263"/>
    </source>
</evidence>
<organism evidence="2 3">
    <name type="scientific">Microlunatus elymi</name>
    <dbReference type="NCBI Taxonomy" id="2596828"/>
    <lineage>
        <taxon>Bacteria</taxon>
        <taxon>Bacillati</taxon>
        <taxon>Actinomycetota</taxon>
        <taxon>Actinomycetes</taxon>
        <taxon>Propionibacteriales</taxon>
        <taxon>Propionibacteriaceae</taxon>
        <taxon>Microlunatus</taxon>
    </lineage>
</organism>
<dbReference type="InterPro" id="IPR036390">
    <property type="entry name" value="WH_DNA-bd_sf"/>
</dbReference>
<dbReference type="Pfam" id="PF00480">
    <property type="entry name" value="ROK"/>
    <property type="match status" value="1"/>
</dbReference>
<dbReference type="Gene3D" id="1.10.10.10">
    <property type="entry name" value="Winged helix-like DNA-binding domain superfamily/Winged helix DNA-binding domain"/>
    <property type="match status" value="1"/>
</dbReference>
<dbReference type="PANTHER" id="PTHR18964:SF149">
    <property type="entry name" value="BIFUNCTIONAL UDP-N-ACETYLGLUCOSAMINE 2-EPIMERASE_N-ACETYLMANNOSAMINE KINASE"/>
    <property type="match status" value="1"/>
</dbReference>
<dbReference type="PANTHER" id="PTHR18964">
    <property type="entry name" value="ROK (REPRESSOR, ORF, KINASE) FAMILY"/>
    <property type="match status" value="1"/>
</dbReference>
<name>A0A516PTX0_9ACTN</name>
<dbReference type="EMBL" id="CP041692">
    <property type="protein sequence ID" value="QDP94645.1"/>
    <property type="molecule type" value="Genomic_DNA"/>
</dbReference>
<comment type="similarity">
    <text evidence="1">Belongs to the ROK (NagC/XylR) family.</text>
</comment>
<dbReference type="RefSeq" id="WP_143984634.1">
    <property type="nucleotide sequence ID" value="NZ_CP041692.1"/>
</dbReference>
<dbReference type="SUPFAM" id="SSF46785">
    <property type="entry name" value="Winged helix' DNA-binding domain"/>
    <property type="match status" value="1"/>
</dbReference>
<proteinExistence type="inferred from homology"/>
<evidence type="ECO:0000256" key="1">
    <source>
        <dbReference type="ARBA" id="ARBA00006479"/>
    </source>
</evidence>
<dbReference type="SUPFAM" id="SSF53067">
    <property type="entry name" value="Actin-like ATPase domain"/>
    <property type="match status" value="1"/>
</dbReference>
<gene>
    <name evidence="2" type="ORF">FOE78_00770</name>
</gene>
<reference evidence="2 3" key="1">
    <citation type="submission" date="2019-07" db="EMBL/GenBank/DDBJ databases">
        <title>Microlunatus dokdonensis sp. nov. isolated from the rhizospheric soil of the wild plant Elymus tsukushiensis.</title>
        <authorList>
            <person name="Ghim S.-Y."/>
            <person name="Hwang Y.-J."/>
            <person name="Son J.-S."/>
            <person name="Shin J.-H."/>
        </authorList>
    </citation>
    <scope>NUCLEOTIDE SEQUENCE [LARGE SCALE GENOMIC DNA]</scope>
    <source>
        <strain evidence="2 3">KUDC0627</strain>
    </source>
</reference>
<sequence length="389" mass="40326">MQRSTQVLDHAVLELARRRGAVTRPELALDLGVTAATITNVVKRLLGDQLLVESGHLASTGGKPRSLLRLNPTSRYSLGVSFGPGRLIVALTDFTGAAVGRAAFPMQAVGRAADLRRGLSDRLDDILKSFDVSHQSLAGIGVADPVGAGTPWLDGEDGALSVSEPAIEQVRRDTGLPVVVGDEASCAALAELWNGSPVEVGANFATLYMSTQITAGLVLNGRIHQVTPRGSLGHVSIDRNGAPCPCGARGCIDVLASPAAVVEHVLTNAPHARRLGLLGAPTTRAVDFAQIGRAAVQGDKTCSAAIHDSAEALAVGVANLVVMLDVQRVFLAGPGFADAGSIYEQVINDGLARVHRTGTRPVRVTLSRLDLGSAAIGAASLVLQSRALR</sequence>
<protein>
    <submittedName>
        <fullName evidence="2">ROK family protein</fullName>
    </submittedName>
</protein>
<dbReference type="InterPro" id="IPR000600">
    <property type="entry name" value="ROK"/>
</dbReference>
<evidence type="ECO:0000313" key="2">
    <source>
        <dbReference type="EMBL" id="QDP94645.1"/>
    </source>
</evidence>
<accession>A0A516PTX0</accession>
<dbReference type="Gene3D" id="3.30.420.40">
    <property type="match status" value="2"/>
</dbReference>
<dbReference type="OrthoDB" id="3189808at2"/>
<dbReference type="InterPro" id="IPR043129">
    <property type="entry name" value="ATPase_NBD"/>
</dbReference>
<dbReference type="KEGG" id="mik:FOE78_00770"/>
<dbReference type="InterPro" id="IPR036388">
    <property type="entry name" value="WH-like_DNA-bd_sf"/>
</dbReference>
<keyword evidence="3" id="KW-1185">Reference proteome</keyword>
<dbReference type="Proteomes" id="UP000319263">
    <property type="component" value="Chromosome"/>
</dbReference>